<evidence type="ECO:0000313" key="5">
    <source>
        <dbReference type="Proteomes" id="UP000563151"/>
    </source>
</evidence>
<dbReference type="AlphaFoldDB" id="A0A923J2F5"/>
<keyword evidence="2" id="KW-1003">Cell membrane</keyword>
<dbReference type="SUPFAM" id="SSF64383">
    <property type="entry name" value="Cell-division protein ZipA, C-terminal domain"/>
    <property type="match status" value="1"/>
</dbReference>
<name>A0A923J2F5_CLOTT</name>
<keyword evidence="2" id="KW-0812">Transmembrane</keyword>
<dbReference type="Proteomes" id="UP000563151">
    <property type="component" value="Unassembled WGS sequence"/>
</dbReference>
<protein>
    <recommendedName>
        <fullName evidence="1">Cell division protein ZipA</fullName>
    </recommendedName>
</protein>
<dbReference type="InterPro" id="IPR036765">
    <property type="entry name" value="ZipA_FtsZ-bd_C_sf"/>
</dbReference>
<evidence type="ECO:0000256" key="1">
    <source>
        <dbReference type="RuleBase" id="RU003612"/>
    </source>
</evidence>
<evidence type="ECO:0000313" key="4">
    <source>
        <dbReference type="EMBL" id="MBC2398635.1"/>
    </source>
</evidence>
<evidence type="ECO:0000259" key="3">
    <source>
        <dbReference type="Pfam" id="PF04354"/>
    </source>
</evidence>
<comment type="subcellular location">
    <subcellularLocation>
        <location evidence="2">Cell inner membrane</location>
        <topology evidence="2">Single-pass type I membrane protein</topology>
    </subcellularLocation>
</comment>
<accession>A0A923J2F5</accession>
<organism evidence="4 5">
    <name type="scientific">Clostridium tetanomorphum</name>
    <dbReference type="NCBI Taxonomy" id="1553"/>
    <lineage>
        <taxon>Bacteria</taxon>
        <taxon>Bacillati</taxon>
        <taxon>Bacillota</taxon>
        <taxon>Clostridia</taxon>
        <taxon>Eubacteriales</taxon>
        <taxon>Clostridiaceae</taxon>
        <taxon>Clostridium</taxon>
    </lineage>
</organism>
<keyword evidence="2" id="KW-0997">Cell inner membrane</keyword>
<keyword evidence="1" id="KW-0131">Cell cycle</keyword>
<evidence type="ECO:0000256" key="2">
    <source>
        <dbReference type="RuleBase" id="RU003613"/>
    </source>
</evidence>
<keyword evidence="1" id="KW-0132">Cell division</keyword>
<dbReference type="Pfam" id="PF04354">
    <property type="entry name" value="ZipA_C"/>
    <property type="match status" value="1"/>
</dbReference>
<dbReference type="EMBL" id="JAAZWO010000016">
    <property type="protein sequence ID" value="MBC2398635.1"/>
    <property type="molecule type" value="Genomic_DNA"/>
</dbReference>
<dbReference type="GO" id="GO:0090529">
    <property type="term" value="P:cell septum assembly"/>
    <property type="evidence" value="ECO:0007669"/>
    <property type="project" value="InterPro"/>
</dbReference>
<proteinExistence type="inferred from homology"/>
<comment type="similarity">
    <text evidence="1">Belongs to the ZipA family.</text>
</comment>
<comment type="function">
    <text evidence="1">Essential cell division protein that stabilizes the FtsZ protofilaments by cross-linking them and that serves as a cytoplasmic membrane anchor for the Z ring. Also required for the recruitment to the septal ring of downstream cell division proteins.</text>
</comment>
<feature type="domain" description="ZipA C-terminal FtsZ-binding" evidence="3">
    <location>
        <begin position="1"/>
        <end position="57"/>
    </location>
</feature>
<dbReference type="Gene3D" id="3.30.1400.10">
    <property type="entry name" value="ZipA, C-terminal FtsZ-binding domain"/>
    <property type="match status" value="1"/>
</dbReference>
<dbReference type="GO" id="GO:0005886">
    <property type="term" value="C:plasma membrane"/>
    <property type="evidence" value="ECO:0007669"/>
    <property type="project" value="UniProtKB-SubCell"/>
</dbReference>
<gene>
    <name evidence="4" type="ORF">HGG79_12755</name>
</gene>
<reference evidence="4 5" key="1">
    <citation type="submission" date="2020-04" db="EMBL/GenBank/DDBJ databases">
        <title>Genomic insights into acetone-butanol-ethanol (ABE) fermentation by sequencing solventogenic clostridia strains.</title>
        <authorList>
            <person name="Brown S."/>
        </authorList>
    </citation>
    <scope>NUCLEOTIDE SEQUENCE [LARGE SCALE GENOMIC DNA]</scope>
    <source>
        <strain evidence="4 5">DJ011</strain>
    </source>
</reference>
<keyword evidence="5" id="KW-1185">Reference proteome</keyword>
<keyword evidence="2" id="KW-0472">Membrane</keyword>
<dbReference type="InterPro" id="IPR007449">
    <property type="entry name" value="ZipA_FtsZ-bd_C"/>
</dbReference>
<sequence length="83" mass="9625">MAEDTFDDLVFVINIARNSNPLKAFNAMWRAAEYIQKRLGGSLLDETHREISKDNYIEIINNTIGRFKKWGFKPGEDVALFLF</sequence>
<comment type="caution">
    <text evidence="4">The sequence shown here is derived from an EMBL/GenBank/DDBJ whole genome shotgun (WGS) entry which is preliminary data.</text>
</comment>